<evidence type="ECO:0000256" key="1">
    <source>
        <dbReference type="ARBA" id="ARBA00023121"/>
    </source>
</evidence>
<dbReference type="Gene3D" id="2.20.28.50">
    <property type="entry name" value="degv family protein"/>
    <property type="match status" value="1"/>
</dbReference>
<dbReference type="Gene3D" id="3.30.1180.10">
    <property type="match status" value="1"/>
</dbReference>
<comment type="caution">
    <text evidence="2">The sequence shown here is derived from an EMBL/GenBank/DDBJ whole genome shotgun (WGS) entry which is preliminary data.</text>
</comment>
<organism evidence="2 3">
    <name type="scientific">Mobilisporobacter senegalensis</name>
    <dbReference type="NCBI Taxonomy" id="1329262"/>
    <lineage>
        <taxon>Bacteria</taxon>
        <taxon>Bacillati</taxon>
        <taxon>Bacillota</taxon>
        <taxon>Clostridia</taxon>
        <taxon>Lachnospirales</taxon>
        <taxon>Lachnospiraceae</taxon>
        <taxon>Mobilisporobacter</taxon>
    </lineage>
</organism>
<dbReference type="Proteomes" id="UP000273083">
    <property type="component" value="Unassembled WGS sequence"/>
</dbReference>
<keyword evidence="3" id="KW-1185">Reference proteome</keyword>
<gene>
    <name evidence="2" type="ORF">EDD66_105112</name>
</gene>
<dbReference type="PANTHER" id="PTHR33434:SF2">
    <property type="entry name" value="FATTY ACID-BINDING PROTEIN TM_1468"/>
    <property type="match status" value="1"/>
</dbReference>
<dbReference type="PANTHER" id="PTHR33434">
    <property type="entry name" value="DEGV DOMAIN-CONTAINING PROTEIN DR_1986-RELATED"/>
    <property type="match status" value="1"/>
</dbReference>
<proteinExistence type="predicted"/>
<dbReference type="Pfam" id="PF02645">
    <property type="entry name" value="DegV"/>
    <property type="match status" value="1"/>
</dbReference>
<sequence length="278" mass="30912">MNYKIIGDSCTDLTADLKKDEHIELVPLSIHIDNETIVDDETFDQKEFIRKMEASPNCPKSSCPSPEAYMNAFSEEGDQYVVTLSSSLSGSYNSAELAKKLYLEEHPGRNIAVFDSKAASVAQTLIVMKIKEYIESGHPFEKVVEQINHFIEELNTKFVLESLETLRKNGRLSNLKAIIASALNIKPVMGATKEGTIYKIDQARGINKALKLMATTIVQDVIDPENKILGIAHCNNYERALYIKEEILKLVKFKSVFIADTAGIASLYANEGGIIVAY</sequence>
<evidence type="ECO:0000313" key="2">
    <source>
        <dbReference type="EMBL" id="ROR28173.1"/>
    </source>
</evidence>
<dbReference type="PROSITE" id="PS51482">
    <property type="entry name" value="DEGV"/>
    <property type="match status" value="1"/>
</dbReference>
<dbReference type="OrthoDB" id="2138472at2"/>
<keyword evidence="1" id="KW-0446">Lipid-binding</keyword>
<dbReference type="AlphaFoldDB" id="A0A3N1XNA3"/>
<reference evidence="2 3" key="1">
    <citation type="submission" date="2018-11" db="EMBL/GenBank/DDBJ databases">
        <title>Genomic Encyclopedia of Type Strains, Phase IV (KMG-IV): sequencing the most valuable type-strain genomes for metagenomic binning, comparative biology and taxonomic classification.</title>
        <authorList>
            <person name="Goeker M."/>
        </authorList>
    </citation>
    <scope>NUCLEOTIDE SEQUENCE [LARGE SCALE GENOMIC DNA]</scope>
    <source>
        <strain evidence="2 3">DSM 26537</strain>
    </source>
</reference>
<name>A0A3N1XNA3_9FIRM</name>
<dbReference type="SUPFAM" id="SSF82549">
    <property type="entry name" value="DAK1/DegV-like"/>
    <property type="match status" value="1"/>
</dbReference>
<dbReference type="RefSeq" id="WP_123609354.1">
    <property type="nucleotide sequence ID" value="NZ_RJVG01000005.1"/>
</dbReference>
<dbReference type="InterPro" id="IPR003797">
    <property type="entry name" value="DegV"/>
</dbReference>
<protein>
    <submittedName>
        <fullName evidence="2">DegV family protein with EDD domain</fullName>
    </submittedName>
</protein>
<evidence type="ECO:0000313" key="3">
    <source>
        <dbReference type="Proteomes" id="UP000273083"/>
    </source>
</evidence>
<dbReference type="GO" id="GO:0008289">
    <property type="term" value="F:lipid binding"/>
    <property type="evidence" value="ECO:0007669"/>
    <property type="project" value="UniProtKB-KW"/>
</dbReference>
<accession>A0A3N1XNA3</accession>
<dbReference type="Gene3D" id="3.40.50.10440">
    <property type="entry name" value="Dihydroxyacetone kinase, domain 1"/>
    <property type="match status" value="1"/>
</dbReference>
<dbReference type="InterPro" id="IPR043168">
    <property type="entry name" value="DegV_C"/>
</dbReference>
<dbReference type="NCBIfam" id="TIGR00762">
    <property type="entry name" value="DegV"/>
    <property type="match status" value="1"/>
</dbReference>
<dbReference type="InterPro" id="IPR050270">
    <property type="entry name" value="DegV_domain_contain"/>
</dbReference>
<dbReference type="EMBL" id="RJVG01000005">
    <property type="protein sequence ID" value="ROR28173.1"/>
    <property type="molecule type" value="Genomic_DNA"/>
</dbReference>